<keyword evidence="3" id="KW-1185">Reference proteome</keyword>
<evidence type="ECO:0000313" key="2">
    <source>
        <dbReference type="EMBL" id="KAG0143462.1"/>
    </source>
</evidence>
<dbReference type="AlphaFoldDB" id="A0A9P6NFW7"/>
<comment type="caution">
    <text evidence="2">The sequence shown here is derived from an EMBL/GenBank/DDBJ whole genome shotgun (WGS) entry which is preliminary data.</text>
</comment>
<feature type="region of interest" description="Disordered" evidence="1">
    <location>
        <begin position="60"/>
        <end position="100"/>
    </location>
</feature>
<evidence type="ECO:0000313" key="3">
    <source>
        <dbReference type="Proteomes" id="UP000886653"/>
    </source>
</evidence>
<dbReference type="EMBL" id="MU167318">
    <property type="protein sequence ID" value="KAG0143462.1"/>
    <property type="molecule type" value="Genomic_DNA"/>
</dbReference>
<accession>A0A9P6NFW7</accession>
<organism evidence="2 3">
    <name type="scientific">Cronartium quercuum f. sp. fusiforme G11</name>
    <dbReference type="NCBI Taxonomy" id="708437"/>
    <lineage>
        <taxon>Eukaryota</taxon>
        <taxon>Fungi</taxon>
        <taxon>Dikarya</taxon>
        <taxon>Basidiomycota</taxon>
        <taxon>Pucciniomycotina</taxon>
        <taxon>Pucciniomycetes</taxon>
        <taxon>Pucciniales</taxon>
        <taxon>Coleosporiaceae</taxon>
        <taxon>Cronartium</taxon>
    </lineage>
</organism>
<gene>
    <name evidence="2" type="ORF">CROQUDRAFT_96231</name>
</gene>
<reference evidence="2" key="1">
    <citation type="submission" date="2013-11" db="EMBL/GenBank/DDBJ databases">
        <title>Genome sequence of the fusiform rust pathogen reveals effectors for host alternation and coevolution with pine.</title>
        <authorList>
            <consortium name="DOE Joint Genome Institute"/>
            <person name="Smith K."/>
            <person name="Pendleton A."/>
            <person name="Kubisiak T."/>
            <person name="Anderson C."/>
            <person name="Salamov A."/>
            <person name="Aerts A."/>
            <person name="Riley R."/>
            <person name="Clum A."/>
            <person name="Lindquist E."/>
            <person name="Ence D."/>
            <person name="Campbell M."/>
            <person name="Kronenberg Z."/>
            <person name="Feau N."/>
            <person name="Dhillon B."/>
            <person name="Hamelin R."/>
            <person name="Burleigh J."/>
            <person name="Smith J."/>
            <person name="Yandell M."/>
            <person name="Nelson C."/>
            <person name="Grigoriev I."/>
            <person name="Davis J."/>
        </authorList>
    </citation>
    <scope>NUCLEOTIDE SEQUENCE</scope>
    <source>
        <strain evidence="2">G11</strain>
    </source>
</reference>
<proteinExistence type="predicted"/>
<evidence type="ECO:0000256" key="1">
    <source>
        <dbReference type="SAM" id="MobiDB-lite"/>
    </source>
</evidence>
<dbReference type="Proteomes" id="UP000886653">
    <property type="component" value="Unassembled WGS sequence"/>
</dbReference>
<feature type="compositionally biased region" description="Low complexity" evidence="1">
    <location>
        <begin position="82"/>
        <end position="94"/>
    </location>
</feature>
<name>A0A9P6NFW7_9BASI</name>
<sequence length="100" mass="11273">MTIDSLAELFTGILDSPSSFFILIWHYPNPTWTYMEASNQQPAIPSSFSGTSHSYPFTAPHQHVTQQQCKQLKDPDQPSQKHLSPLTSSPSSTHYIGYLF</sequence>
<protein>
    <submittedName>
        <fullName evidence="2">Uncharacterized protein</fullName>
    </submittedName>
</protein>